<evidence type="ECO:0000256" key="1">
    <source>
        <dbReference type="ARBA" id="ARBA00001968"/>
    </source>
</evidence>
<keyword evidence="2" id="KW-0489">Methyltransferase</keyword>
<protein>
    <submittedName>
        <fullName evidence="6">Uncharacterized protein</fullName>
    </submittedName>
</protein>
<dbReference type="GO" id="GO:0008171">
    <property type="term" value="F:O-methyltransferase activity"/>
    <property type="evidence" value="ECO:0007669"/>
    <property type="project" value="InterPro"/>
</dbReference>
<dbReference type="Gene3D" id="3.40.50.150">
    <property type="entry name" value="Vaccinia Virus protein VP39"/>
    <property type="match status" value="1"/>
</dbReference>
<name>A0A7J8X917_GOSAI</name>
<dbReference type="AlphaFoldDB" id="A0A7J8X917"/>
<dbReference type="Proteomes" id="UP000593577">
    <property type="component" value="Unassembled WGS sequence"/>
</dbReference>
<keyword evidence="4" id="KW-0949">S-adenosyl-L-methionine</keyword>
<gene>
    <name evidence="6" type="ORF">Goari_025392</name>
</gene>
<evidence type="ECO:0000256" key="5">
    <source>
        <dbReference type="ARBA" id="ARBA00023453"/>
    </source>
</evidence>
<evidence type="ECO:0000313" key="7">
    <source>
        <dbReference type="Proteomes" id="UP000593577"/>
    </source>
</evidence>
<keyword evidence="7" id="KW-1185">Reference proteome</keyword>
<evidence type="ECO:0000256" key="2">
    <source>
        <dbReference type="ARBA" id="ARBA00022603"/>
    </source>
</evidence>
<comment type="cofactor">
    <cofactor evidence="1">
        <name>a divalent metal cation</name>
        <dbReference type="ChEBI" id="CHEBI:60240"/>
    </cofactor>
</comment>
<comment type="similarity">
    <text evidence="5">Belongs to the class I-like SAM-binding methyltransferase superfamily. Cation-dependent O-methyltransferase family.</text>
</comment>
<comment type="caution">
    <text evidence="6">The sequence shown here is derived from an EMBL/GenBank/DDBJ whole genome shotgun (WGS) entry which is preliminary data.</text>
</comment>
<dbReference type="InterPro" id="IPR029063">
    <property type="entry name" value="SAM-dependent_MTases_sf"/>
</dbReference>
<evidence type="ECO:0000256" key="3">
    <source>
        <dbReference type="ARBA" id="ARBA00022679"/>
    </source>
</evidence>
<reference evidence="6 7" key="1">
    <citation type="journal article" date="2019" name="Genome Biol. Evol.">
        <title>Insights into the evolution of the New World diploid cottons (Gossypium, subgenus Houzingenia) based on genome sequencing.</title>
        <authorList>
            <person name="Grover C.E."/>
            <person name="Arick M.A. 2nd"/>
            <person name="Thrash A."/>
            <person name="Conover J.L."/>
            <person name="Sanders W.S."/>
            <person name="Peterson D.G."/>
            <person name="Frelichowski J.E."/>
            <person name="Scheffler J.A."/>
            <person name="Scheffler B.E."/>
            <person name="Wendel J.F."/>
        </authorList>
    </citation>
    <scope>NUCLEOTIDE SEQUENCE [LARGE SCALE GENOMIC DNA]</scope>
    <source>
        <strain evidence="6">185</strain>
        <tissue evidence="6">Leaf</tissue>
    </source>
</reference>
<sequence>MQHKIEFFPSYAFSVLDDFIKDVGLNSYYSSLKTGFLGQVVTGSADAETSKIRGIIAYDNTLWYKLVAQAEKEVVEDLIKRYQNFVIEFNSFITAHSRVDSRYFPSAMDSPSVGVMMQVSRLKIRLMNMMGSNFLKAQ</sequence>
<accession>A0A7J8X917</accession>
<organism evidence="6 7">
    <name type="scientific">Gossypium aridum</name>
    <name type="common">American cotton</name>
    <name type="synonym">Erioxylum aridum</name>
    <dbReference type="NCBI Taxonomy" id="34290"/>
    <lineage>
        <taxon>Eukaryota</taxon>
        <taxon>Viridiplantae</taxon>
        <taxon>Streptophyta</taxon>
        <taxon>Embryophyta</taxon>
        <taxon>Tracheophyta</taxon>
        <taxon>Spermatophyta</taxon>
        <taxon>Magnoliopsida</taxon>
        <taxon>eudicotyledons</taxon>
        <taxon>Gunneridae</taxon>
        <taxon>Pentapetalae</taxon>
        <taxon>rosids</taxon>
        <taxon>malvids</taxon>
        <taxon>Malvales</taxon>
        <taxon>Malvaceae</taxon>
        <taxon>Malvoideae</taxon>
        <taxon>Gossypium</taxon>
    </lineage>
</organism>
<dbReference type="InterPro" id="IPR002935">
    <property type="entry name" value="SAM_O-MeTrfase"/>
</dbReference>
<dbReference type="EMBL" id="JABFAA010000006">
    <property type="protein sequence ID" value="MBA0683761.1"/>
    <property type="molecule type" value="Genomic_DNA"/>
</dbReference>
<dbReference type="GO" id="GO:0032259">
    <property type="term" value="P:methylation"/>
    <property type="evidence" value="ECO:0007669"/>
    <property type="project" value="UniProtKB-KW"/>
</dbReference>
<dbReference type="Pfam" id="PF01596">
    <property type="entry name" value="Methyltransf_3"/>
    <property type="match status" value="1"/>
</dbReference>
<keyword evidence="3" id="KW-0808">Transferase</keyword>
<proteinExistence type="inferred from homology"/>
<evidence type="ECO:0000256" key="4">
    <source>
        <dbReference type="ARBA" id="ARBA00022691"/>
    </source>
</evidence>
<evidence type="ECO:0000313" key="6">
    <source>
        <dbReference type="EMBL" id="MBA0683761.1"/>
    </source>
</evidence>